<reference evidence="2" key="1">
    <citation type="journal article" date="2019" name="Int. J. Syst. Evol. Microbiol.">
        <title>The Global Catalogue of Microorganisms (GCM) 10K type strain sequencing project: providing services to taxonomists for standard genome sequencing and annotation.</title>
        <authorList>
            <consortium name="The Broad Institute Genomics Platform"/>
            <consortium name="The Broad Institute Genome Sequencing Center for Infectious Disease"/>
            <person name="Wu L."/>
            <person name="Ma J."/>
        </authorList>
    </citation>
    <scope>NUCLEOTIDE SEQUENCE [LARGE SCALE GENOMIC DNA]</scope>
    <source>
        <strain evidence="2">KCTC 42899</strain>
    </source>
</reference>
<dbReference type="Proteomes" id="UP001595721">
    <property type="component" value="Unassembled WGS sequence"/>
</dbReference>
<dbReference type="RefSeq" id="WP_377746351.1">
    <property type="nucleotide sequence ID" value="NZ_JBHRXJ010000020.1"/>
</dbReference>
<dbReference type="EMBL" id="JBHRXJ010000020">
    <property type="protein sequence ID" value="MFC3530191.1"/>
    <property type="molecule type" value="Genomic_DNA"/>
</dbReference>
<evidence type="ECO:0000313" key="1">
    <source>
        <dbReference type="EMBL" id="MFC3530191.1"/>
    </source>
</evidence>
<evidence type="ECO:0000313" key="2">
    <source>
        <dbReference type="Proteomes" id="UP001595721"/>
    </source>
</evidence>
<keyword evidence="2" id="KW-1185">Reference proteome</keyword>
<organism evidence="1 2">
    <name type="scientific">Paracoccus mangrovi</name>
    <dbReference type="NCBI Taxonomy" id="1715645"/>
    <lineage>
        <taxon>Bacteria</taxon>
        <taxon>Pseudomonadati</taxon>
        <taxon>Pseudomonadota</taxon>
        <taxon>Alphaproteobacteria</taxon>
        <taxon>Rhodobacterales</taxon>
        <taxon>Paracoccaceae</taxon>
        <taxon>Paracoccus</taxon>
    </lineage>
</organism>
<sequence>MVAWIWMPQISFVNLNWRPQQHSRGAPPVSGYCYSRRLNWNFLAILKLAESIKAGRSGILSCRMPSLSSCMPALVVSDLIEAELLDNQPVDSVTYPALLPISVQKNGFKTQKTDLVT</sequence>
<accession>A0ABV7RCZ3</accession>
<gene>
    <name evidence="1" type="ORF">ACFOMH_18640</name>
</gene>
<comment type="caution">
    <text evidence="1">The sequence shown here is derived from an EMBL/GenBank/DDBJ whole genome shotgun (WGS) entry which is preliminary data.</text>
</comment>
<protein>
    <submittedName>
        <fullName evidence="1">Uncharacterized protein</fullName>
    </submittedName>
</protein>
<proteinExistence type="predicted"/>
<name>A0ABV7RCZ3_9RHOB</name>